<sequence length="455" mass="50755">MRKIIILLLISIAIRPAFSQELKISEIQRLGSGVNTEGHESQPMLTPKGDTLYFIRTGYEENTGGRYSGHDIWFSVLRNGSWSVAQNTLENLNSADNNAVVGISATGDQIYLINSYSPPMRRNRGVVYAKKDKGVWSIPKEIDLSLELKGDFYGFYMHPSEEILLISMNSKGSKGEEDLYVSLKKDEQWTKPIHLGDVINTSGYEISPFLSEGKDSLFFASNGHGGLGDADIFVSRRLSDNWQQWSAPVNLGDQVNSESFDAYYFQSGEKAFFSSSRAGNSDIYMITFEEAEKPEEAPEIAEENEEDIAQEEDDGGTKRETETIAKEPNKKVEGRAFGDLLEHTDTVYFGFDEYQLNTESKNTLNGIVATLKESAALNIKVTLTGHADNKGPEPYNKTLSRKRAEQVIEYLVSLGYKFSDVEVVAKGEQAPVSPNDTPEGRAKNRRVEIFLKAVD</sequence>
<organism evidence="7 8">
    <name type="scientific">Fulvivirga imtechensis AK7</name>
    <dbReference type="NCBI Taxonomy" id="1237149"/>
    <lineage>
        <taxon>Bacteria</taxon>
        <taxon>Pseudomonadati</taxon>
        <taxon>Bacteroidota</taxon>
        <taxon>Cytophagia</taxon>
        <taxon>Cytophagales</taxon>
        <taxon>Fulvivirgaceae</taxon>
        <taxon>Fulvivirga</taxon>
    </lineage>
</organism>
<dbReference type="PANTHER" id="PTHR30329">
    <property type="entry name" value="STATOR ELEMENT OF FLAGELLAR MOTOR COMPLEX"/>
    <property type="match status" value="1"/>
</dbReference>
<dbReference type="GO" id="GO:0009279">
    <property type="term" value="C:cell outer membrane"/>
    <property type="evidence" value="ECO:0007669"/>
    <property type="project" value="UniProtKB-SubCell"/>
</dbReference>
<proteinExistence type="predicted"/>
<dbReference type="InterPro" id="IPR050330">
    <property type="entry name" value="Bact_OuterMem_StrucFunc"/>
</dbReference>
<gene>
    <name evidence="7" type="ORF">C900_01390</name>
</gene>
<dbReference type="AlphaFoldDB" id="L8JYD9"/>
<dbReference type="InterPro" id="IPR006665">
    <property type="entry name" value="OmpA-like"/>
</dbReference>
<dbReference type="RefSeq" id="WP_009577590.1">
    <property type="nucleotide sequence ID" value="NZ_AMZN01000002.1"/>
</dbReference>
<dbReference type="InterPro" id="IPR006664">
    <property type="entry name" value="OMP_bac"/>
</dbReference>
<feature type="compositionally biased region" description="Acidic residues" evidence="5">
    <location>
        <begin position="297"/>
        <end position="314"/>
    </location>
</feature>
<dbReference type="OrthoDB" id="9809364at2"/>
<dbReference type="EMBL" id="AMZN01000002">
    <property type="protein sequence ID" value="ELR73780.1"/>
    <property type="molecule type" value="Genomic_DNA"/>
</dbReference>
<feature type="domain" description="OmpA-like" evidence="6">
    <location>
        <begin position="336"/>
        <end position="455"/>
    </location>
</feature>
<dbReference type="Proteomes" id="UP000011135">
    <property type="component" value="Unassembled WGS sequence"/>
</dbReference>
<evidence type="ECO:0000256" key="2">
    <source>
        <dbReference type="ARBA" id="ARBA00023136"/>
    </source>
</evidence>
<reference evidence="7 8" key="1">
    <citation type="submission" date="2012-12" db="EMBL/GenBank/DDBJ databases">
        <title>Genome assembly of Fulvivirga imtechensis AK7.</title>
        <authorList>
            <person name="Nupur N."/>
            <person name="Khatri I."/>
            <person name="Kumar R."/>
            <person name="Subramanian S."/>
            <person name="Pinnaka A."/>
        </authorList>
    </citation>
    <scope>NUCLEOTIDE SEQUENCE [LARGE SCALE GENOMIC DNA]</scope>
    <source>
        <strain evidence="7 8">AK7</strain>
    </source>
</reference>
<dbReference type="eggNOG" id="COG2885">
    <property type="taxonomic scope" value="Bacteria"/>
</dbReference>
<keyword evidence="2 4" id="KW-0472">Membrane</keyword>
<keyword evidence="3" id="KW-0998">Cell outer membrane</keyword>
<feature type="compositionally biased region" description="Basic and acidic residues" evidence="5">
    <location>
        <begin position="315"/>
        <end position="329"/>
    </location>
</feature>
<evidence type="ECO:0000256" key="3">
    <source>
        <dbReference type="ARBA" id="ARBA00023237"/>
    </source>
</evidence>
<evidence type="ECO:0000313" key="7">
    <source>
        <dbReference type="EMBL" id="ELR73780.1"/>
    </source>
</evidence>
<dbReference type="SUPFAM" id="SSF103088">
    <property type="entry name" value="OmpA-like"/>
    <property type="match status" value="1"/>
</dbReference>
<comment type="caution">
    <text evidence="7">The sequence shown here is derived from an EMBL/GenBank/DDBJ whole genome shotgun (WGS) entry which is preliminary data.</text>
</comment>
<evidence type="ECO:0000256" key="4">
    <source>
        <dbReference type="PROSITE-ProRule" id="PRU00473"/>
    </source>
</evidence>
<dbReference type="InterPro" id="IPR036737">
    <property type="entry name" value="OmpA-like_sf"/>
</dbReference>
<dbReference type="PRINTS" id="PR01021">
    <property type="entry name" value="OMPADOMAIN"/>
</dbReference>
<dbReference type="STRING" id="1237149.C900_01390"/>
<evidence type="ECO:0000256" key="1">
    <source>
        <dbReference type="ARBA" id="ARBA00004442"/>
    </source>
</evidence>
<dbReference type="CDD" id="cd07185">
    <property type="entry name" value="OmpA_C-like"/>
    <property type="match status" value="1"/>
</dbReference>
<name>L8JYD9_9BACT</name>
<comment type="subcellular location">
    <subcellularLocation>
        <location evidence="1">Cell outer membrane</location>
    </subcellularLocation>
</comment>
<evidence type="ECO:0000313" key="8">
    <source>
        <dbReference type="Proteomes" id="UP000011135"/>
    </source>
</evidence>
<evidence type="ECO:0000256" key="5">
    <source>
        <dbReference type="SAM" id="MobiDB-lite"/>
    </source>
</evidence>
<protein>
    <submittedName>
        <fullName evidence="7">OmpA family protein</fullName>
    </submittedName>
</protein>
<dbReference type="Gene3D" id="3.30.1330.60">
    <property type="entry name" value="OmpA-like domain"/>
    <property type="match status" value="1"/>
</dbReference>
<dbReference type="PROSITE" id="PS51123">
    <property type="entry name" value="OMPA_2"/>
    <property type="match status" value="1"/>
</dbReference>
<dbReference type="InterPro" id="IPR011659">
    <property type="entry name" value="WD40"/>
</dbReference>
<dbReference type="Pfam" id="PF00691">
    <property type="entry name" value="OmpA"/>
    <property type="match status" value="1"/>
</dbReference>
<accession>L8JYD9</accession>
<feature type="region of interest" description="Disordered" evidence="5">
    <location>
        <begin position="293"/>
        <end position="329"/>
    </location>
</feature>
<dbReference type="Pfam" id="PF07676">
    <property type="entry name" value="PD40"/>
    <property type="match status" value="2"/>
</dbReference>
<dbReference type="PANTHER" id="PTHR30329:SF21">
    <property type="entry name" value="LIPOPROTEIN YIAD-RELATED"/>
    <property type="match status" value="1"/>
</dbReference>
<dbReference type="SUPFAM" id="SSF82171">
    <property type="entry name" value="DPP6 N-terminal domain-like"/>
    <property type="match status" value="1"/>
</dbReference>
<evidence type="ECO:0000259" key="6">
    <source>
        <dbReference type="PROSITE" id="PS51123"/>
    </source>
</evidence>
<keyword evidence="8" id="KW-1185">Reference proteome</keyword>